<dbReference type="KEGG" id="nps:KRR39_06965"/>
<dbReference type="RefSeq" id="WP_216941340.1">
    <property type="nucleotide sequence ID" value="NZ_CP077062.1"/>
</dbReference>
<evidence type="ECO:0008006" key="4">
    <source>
        <dbReference type="Google" id="ProtNLM"/>
    </source>
</evidence>
<accession>A0A975T0T0</accession>
<organism evidence="2 3">
    <name type="scientific">Nocardioides panacis</name>
    <dbReference type="NCBI Taxonomy" id="2849501"/>
    <lineage>
        <taxon>Bacteria</taxon>
        <taxon>Bacillati</taxon>
        <taxon>Actinomycetota</taxon>
        <taxon>Actinomycetes</taxon>
        <taxon>Propionibacteriales</taxon>
        <taxon>Nocardioidaceae</taxon>
        <taxon>Nocardioides</taxon>
    </lineage>
</organism>
<evidence type="ECO:0000256" key="1">
    <source>
        <dbReference type="SAM" id="MobiDB-lite"/>
    </source>
</evidence>
<evidence type="ECO:0000313" key="2">
    <source>
        <dbReference type="EMBL" id="QWZ09494.1"/>
    </source>
</evidence>
<name>A0A975T0T0_9ACTN</name>
<keyword evidence="3" id="KW-1185">Reference proteome</keyword>
<dbReference type="AlphaFoldDB" id="A0A975T0T0"/>
<reference evidence="2" key="1">
    <citation type="submission" date="2021-06" db="EMBL/GenBank/DDBJ databases">
        <title>Complete genome sequence of Nocardioides sp. G188.</title>
        <authorList>
            <person name="Im W.-T."/>
        </authorList>
    </citation>
    <scope>NUCLEOTIDE SEQUENCE</scope>
    <source>
        <strain evidence="2">G188</strain>
    </source>
</reference>
<proteinExistence type="predicted"/>
<feature type="region of interest" description="Disordered" evidence="1">
    <location>
        <begin position="60"/>
        <end position="121"/>
    </location>
</feature>
<evidence type="ECO:0000313" key="3">
    <source>
        <dbReference type="Proteomes" id="UP000683575"/>
    </source>
</evidence>
<dbReference type="EMBL" id="CP077062">
    <property type="protein sequence ID" value="QWZ09494.1"/>
    <property type="molecule type" value="Genomic_DNA"/>
</dbReference>
<dbReference type="Proteomes" id="UP000683575">
    <property type="component" value="Chromosome"/>
</dbReference>
<feature type="compositionally biased region" description="Low complexity" evidence="1">
    <location>
        <begin position="80"/>
        <end position="94"/>
    </location>
</feature>
<gene>
    <name evidence="2" type="ORF">KRR39_06965</name>
</gene>
<protein>
    <recommendedName>
        <fullName evidence="4">ABM domain-containing protein</fullName>
    </recommendedName>
</protein>
<sequence>MYGYTMHVPAPAETYLALHQAVADVIGEKGGGEGLILHLALRTDQGFDLTEVWESKEQLDAFNQDVFPPGDGPGRDPHGRAAAGDRGARPPRGGDATGVQLRRDGLSVPRHQPHRGREPLG</sequence>